<dbReference type="EMBL" id="BAAAMJ010000033">
    <property type="protein sequence ID" value="GAA1922869.1"/>
    <property type="molecule type" value="Genomic_DNA"/>
</dbReference>
<name>A0ABN2PIL9_9ACTN</name>
<proteinExistence type="predicted"/>
<evidence type="ECO:0000313" key="2">
    <source>
        <dbReference type="Proteomes" id="UP001501303"/>
    </source>
</evidence>
<accession>A0ABN2PIL9</accession>
<gene>
    <name evidence="1" type="ORF">GCM10009716_34150</name>
</gene>
<dbReference type="Gene3D" id="1.10.287.1060">
    <property type="entry name" value="ESAT-6-like"/>
    <property type="match status" value="1"/>
</dbReference>
<evidence type="ECO:0008006" key="3">
    <source>
        <dbReference type="Google" id="ProtNLM"/>
    </source>
</evidence>
<dbReference type="SUPFAM" id="SSF140453">
    <property type="entry name" value="EsxAB dimer-like"/>
    <property type="match status" value="1"/>
</dbReference>
<dbReference type="RefSeq" id="WP_344263295.1">
    <property type="nucleotide sequence ID" value="NZ_BAAAMJ010000033.1"/>
</dbReference>
<protein>
    <recommendedName>
        <fullName evidence="3">WXG100 family type VII secretion target</fullName>
    </recommendedName>
</protein>
<dbReference type="InterPro" id="IPR036689">
    <property type="entry name" value="ESAT-6-like_sf"/>
</dbReference>
<evidence type="ECO:0000313" key="1">
    <source>
        <dbReference type="EMBL" id="GAA1922869.1"/>
    </source>
</evidence>
<comment type="caution">
    <text evidence="1">The sequence shown here is derived from an EMBL/GenBank/DDBJ whole genome shotgun (WGS) entry which is preliminary data.</text>
</comment>
<dbReference type="Proteomes" id="UP001501303">
    <property type="component" value="Unassembled WGS sequence"/>
</dbReference>
<keyword evidence="2" id="KW-1185">Reference proteome</keyword>
<reference evidence="1 2" key="1">
    <citation type="journal article" date="2019" name="Int. J. Syst. Evol. Microbiol.">
        <title>The Global Catalogue of Microorganisms (GCM) 10K type strain sequencing project: providing services to taxonomists for standard genome sequencing and annotation.</title>
        <authorList>
            <consortium name="The Broad Institute Genomics Platform"/>
            <consortium name="The Broad Institute Genome Sequencing Center for Infectious Disease"/>
            <person name="Wu L."/>
            <person name="Ma J."/>
        </authorList>
    </citation>
    <scope>NUCLEOTIDE SEQUENCE [LARGE SCALE GENOMIC DNA]</scope>
    <source>
        <strain evidence="1 2">JCM 13581</strain>
    </source>
</reference>
<organism evidence="1 2">
    <name type="scientific">Streptomyces sodiiphilus</name>
    <dbReference type="NCBI Taxonomy" id="226217"/>
    <lineage>
        <taxon>Bacteria</taxon>
        <taxon>Bacillati</taxon>
        <taxon>Actinomycetota</taxon>
        <taxon>Actinomycetes</taxon>
        <taxon>Kitasatosporales</taxon>
        <taxon>Streptomycetaceae</taxon>
        <taxon>Streptomyces</taxon>
    </lineage>
</organism>
<sequence length="115" mass="11769">MSTDEIKLSPEELERVQGIIGQAYTDMEEVALGIGGHSGSVMSAYRGSGSARAMETYEDLGRAGRALADALDGLSRDVGLTSQTGRETDIEAQAAVNRAGTGAAAPADLGIAQAI</sequence>